<protein>
    <recommendedName>
        <fullName evidence="3">YkuD domain-containing protein</fullName>
    </recommendedName>
</protein>
<evidence type="ECO:0000313" key="1">
    <source>
        <dbReference type="EMBL" id="ALL64992.1"/>
    </source>
</evidence>
<accession>A0A0P0RAD6</accession>
<gene>
    <name evidence="1" type="ORF">K788_0002495</name>
</gene>
<dbReference type="AlphaFoldDB" id="A0A0P0RAD6"/>
<organism evidence="1 2">
    <name type="scientific">Paraburkholderia caribensis MBA4</name>
    <dbReference type="NCBI Taxonomy" id="1323664"/>
    <lineage>
        <taxon>Bacteria</taxon>
        <taxon>Pseudomonadati</taxon>
        <taxon>Pseudomonadota</taxon>
        <taxon>Betaproteobacteria</taxon>
        <taxon>Burkholderiales</taxon>
        <taxon>Burkholderiaceae</taxon>
        <taxon>Paraburkholderia</taxon>
    </lineage>
</organism>
<name>A0A0P0RAD6_9BURK</name>
<dbReference type="KEGG" id="bcai:K788_0002495"/>
<proteinExistence type="predicted"/>
<sequence>MNLAPGTGTHTFGRSAFLIHGDNLTHTASHGCIILRREVREQINGSTDRELIVQ</sequence>
<reference evidence="1 2" key="1">
    <citation type="journal article" date="2014" name="Genome Announc.">
        <title>Draft Genome Sequence of the Haloacid-Degrading Burkholderia caribensis Strain MBA4.</title>
        <authorList>
            <person name="Pan Y."/>
            <person name="Kong K.F."/>
            <person name="Tsang J.S."/>
        </authorList>
    </citation>
    <scope>NUCLEOTIDE SEQUENCE [LARGE SCALE GENOMIC DNA]</scope>
    <source>
        <strain evidence="1 2">MBA4</strain>
    </source>
</reference>
<dbReference type="EMBL" id="CP012746">
    <property type="protein sequence ID" value="ALL64992.1"/>
    <property type="molecule type" value="Genomic_DNA"/>
</dbReference>
<evidence type="ECO:0000313" key="2">
    <source>
        <dbReference type="Proteomes" id="UP000019146"/>
    </source>
</evidence>
<evidence type="ECO:0008006" key="3">
    <source>
        <dbReference type="Google" id="ProtNLM"/>
    </source>
</evidence>
<dbReference type="Proteomes" id="UP000019146">
    <property type="component" value="Chromosome 1"/>
</dbReference>